<name>A0A3M8Q931_9GAMM</name>
<evidence type="ECO:0000313" key="3">
    <source>
        <dbReference type="Proteomes" id="UP000280507"/>
    </source>
</evidence>
<dbReference type="Proteomes" id="UP000280507">
    <property type="component" value="Unassembled WGS sequence"/>
</dbReference>
<dbReference type="GO" id="GO:0006355">
    <property type="term" value="P:regulation of DNA-templated transcription"/>
    <property type="evidence" value="ECO:0007669"/>
    <property type="project" value="InterPro"/>
</dbReference>
<dbReference type="SMART" id="SM00421">
    <property type="entry name" value="HTH_LUXR"/>
    <property type="match status" value="1"/>
</dbReference>
<comment type="caution">
    <text evidence="2">The sequence shown here is derived from an EMBL/GenBank/DDBJ whole genome shotgun (WGS) entry which is preliminary data.</text>
</comment>
<organism evidence="2 3">
    <name type="scientific">Marinomonas hwangdonensis</name>
    <dbReference type="NCBI Taxonomy" id="1053647"/>
    <lineage>
        <taxon>Bacteria</taxon>
        <taxon>Pseudomonadati</taxon>
        <taxon>Pseudomonadota</taxon>
        <taxon>Gammaproteobacteria</taxon>
        <taxon>Oceanospirillales</taxon>
        <taxon>Oceanospirillaceae</taxon>
        <taxon>Marinomonas</taxon>
    </lineage>
</organism>
<dbReference type="InterPro" id="IPR000792">
    <property type="entry name" value="Tscrpt_reg_LuxR_C"/>
</dbReference>
<dbReference type="RefSeq" id="WP_123095142.1">
    <property type="nucleotide sequence ID" value="NZ_RIZG01000003.1"/>
</dbReference>
<dbReference type="InterPro" id="IPR016032">
    <property type="entry name" value="Sig_transdc_resp-reg_C-effctor"/>
</dbReference>
<dbReference type="InterPro" id="IPR036388">
    <property type="entry name" value="WH-like_DNA-bd_sf"/>
</dbReference>
<evidence type="ECO:0000259" key="1">
    <source>
        <dbReference type="SMART" id="SM00421"/>
    </source>
</evidence>
<protein>
    <submittedName>
        <fullName evidence="2">LuxR family transcriptional regulator</fullName>
    </submittedName>
</protein>
<dbReference type="OrthoDB" id="5497412at2"/>
<keyword evidence="3" id="KW-1185">Reference proteome</keyword>
<proteinExistence type="predicted"/>
<evidence type="ECO:0000313" key="2">
    <source>
        <dbReference type="EMBL" id="RNF51570.1"/>
    </source>
</evidence>
<accession>A0A3M8Q931</accession>
<dbReference type="Gene3D" id="1.10.10.10">
    <property type="entry name" value="Winged helix-like DNA-binding domain superfamily/Winged helix DNA-binding domain"/>
    <property type="match status" value="1"/>
</dbReference>
<reference evidence="2 3" key="1">
    <citation type="journal article" date="2012" name="Int. J. Syst. Evol. Microbiol.">
        <title>Marinomonas hwangdonensis sp. nov., isolated from seawater.</title>
        <authorList>
            <person name="Jung Y.T."/>
            <person name="Oh T.K."/>
            <person name="Yoon J.H."/>
        </authorList>
    </citation>
    <scope>NUCLEOTIDE SEQUENCE [LARGE SCALE GENOMIC DNA]</scope>
    <source>
        <strain evidence="2 3">HDW-15</strain>
    </source>
</reference>
<feature type="domain" description="HTH luxR-type" evidence="1">
    <location>
        <begin position="319"/>
        <end position="376"/>
    </location>
</feature>
<dbReference type="AlphaFoldDB" id="A0A3M8Q931"/>
<dbReference type="EMBL" id="RIZG01000003">
    <property type="protein sequence ID" value="RNF51570.1"/>
    <property type="molecule type" value="Genomic_DNA"/>
</dbReference>
<gene>
    <name evidence="2" type="ORF">EBI00_06665</name>
</gene>
<sequence>MSAYYVNKLLPELYRCVDHPMQWVKVLDQLRDDLDVSSVVVQVFGRSNTGDLVQNWVMRDSFSLANAALHDKWVNNADNPRMHTETTDSLAIIRDEEIFSLSSPTVECFYERLKQARLGHAISLEIKSSNNQYITLIAHRKYGDKRGFGLSFDECFQQLAPHIQQSIVLSEKLNTLSLQNAYINQVTNHINTGMMLLTLGGSVYWSNQCATELVQRSEHIRLIDGHLTFTHSTDQQVFNALFAKASQQRKAFPRLIATIGQYRLNPLQLLVTCVNVQAGDSMPSETVIGIFFSENDNGFAQLDCAQLNVTQLNREVGQLYGLTPAESRLAVALANGLSLEEYSQQKGVSIGTVRIQLKSIFSKMNITRQQELVRMLWASVSARTRPVINPSLSIDSQSS</sequence>
<dbReference type="GO" id="GO:0003677">
    <property type="term" value="F:DNA binding"/>
    <property type="evidence" value="ECO:0007669"/>
    <property type="project" value="InterPro"/>
</dbReference>
<dbReference type="SUPFAM" id="SSF46894">
    <property type="entry name" value="C-terminal effector domain of the bipartite response regulators"/>
    <property type="match status" value="1"/>
</dbReference>